<sequence length="251" mass="29277">MSTPNNSQTTHYLAIFSIDRKASQKHTISQKKTYIIIWHTLNGYFQRKRMALDKKKNRVWFHHVELDELEASNPKTAKLMCVLYVAYVLESRWNEWNQDVGSKVFPPMSQELATSIDQVPQLSWNKAQPCHIPIFFKMLPPVPEDGQDNDEDLNENPTNEIFIHRTRCITRGCLQKHTLKFKKLLDWTIFFFHVKLLKGEIFMKLFTREIYPQAKNSVKVLFAATWYGPKLLPTECEPALTVVPGITLSLP</sequence>
<dbReference type="EMBL" id="DS547093">
    <property type="protein sequence ID" value="EDR13055.1"/>
    <property type="molecule type" value="Genomic_DNA"/>
</dbReference>
<name>B0CWF2_LACBS</name>
<dbReference type="KEGG" id="lbc:LACBIDRAFT_322474"/>
<dbReference type="InParanoid" id="B0CWF2"/>
<evidence type="ECO:0000313" key="2">
    <source>
        <dbReference type="Proteomes" id="UP000001194"/>
    </source>
</evidence>
<gene>
    <name evidence="1" type="ORF">LACBIDRAFT_322474</name>
</gene>
<dbReference type="HOGENOM" id="CLU_1107289_0_0_1"/>
<accession>B0CWF2</accession>
<protein>
    <submittedName>
        <fullName evidence="1">Predicted protein</fullName>
    </submittedName>
</protein>
<evidence type="ECO:0000313" key="1">
    <source>
        <dbReference type="EMBL" id="EDR13055.1"/>
    </source>
</evidence>
<proteinExistence type="predicted"/>
<keyword evidence="2" id="KW-1185">Reference proteome</keyword>
<reference evidence="1 2" key="1">
    <citation type="journal article" date="2008" name="Nature">
        <title>The genome of Laccaria bicolor provides insights into mycorrhizal symbiosis.</title>
        <authorList>
            <person name="Martin F."/>
            <person name="Aerts A."/>
            <person name="Ahren D."/>
            <person name="Brun A."/>
            <person name="Danchin E.G.J."/>
            <person name="Duchaussoy F."/>
            <person name="Gibon J."/>
            <person name="Kohler A."/>
            <person name="Lindquist E."/>
            <person name="Pereda V."/>
            <person name="Salamov A."/>
            <person name="Shapiro H.J."/>
            <person name="Wuyts J."/>
            <person name="Blaudez D."/>
            <person name="Buee M."/>
            <person name="Brokstein P."/>
            <person name="Canbaeck B."/>
            <person name="Cohen D."/>
            <person name="Courty P.E."/>
            <person name="Coutinho P.M."/>
            <person name="Delaruelle C."/>
            <person name="Detter J.C."/>
            <person name="Deveau A."/>
            <person name="DiFazio S."/>
            <person name="Duplessis S."/>
            <person name="Fraissinet-Tachet L."/>
            <person name="Lucic E."/>
            <person name="Frey-Klett P."/>
            <person name="Fourrey C."/>
            <person name="Feussner I."/>
            <person name="Gay G."/>
            <person name="Grimwood J."/>
            <person name="Hoegger P.J."/>
            <person name="Jain P."/>
            <person name="Kilaru S."/>
            <person name="Labbe J."/>
            <person name="Lin Y.C."/>
            <person name="Legue V."/>
            <person name="Le Tacon F."/>
            <person name="Marmeisse R."/>
            <person name="Melayah D."/>
            <person name="Montanini B."/>
            <person name="Muratet M."/>
            <person name="Nehls U."/>
            <person name="Niculita-Hirzel H."/>
            <person name="Oudot-Le Secq M.P."/>
            <person name="Peter M."/>
            <person name="Quesneville H."/>
            <person name="Rajashekar B."/>
            <person name="Reich M."/>
            <person name="Rouhier N."/>
            <person name="Schmutz J."/>
            <person name="Yin T."/>
            <person name="Chalot M."/>
            <person name="Henrissat B."/>
            <person name="Kuees U."/>
            <person name="Lucas S."/>
            <person name="Van de Peer Y."/>
            <person name="Podila G.K."/>
            <person name="Polle A."/>
            <person name="Pukkila P.J."/>
            <person name="Richardson P.M."/>
            <person name="Rouze P."/>
            <person name="Sanders I.R."/>
            <person name="Stajich J.E."/>
            <person name="Tunlid A."/>
            <person name="Tuskan G."/>
            <person name="Grigoriev I.V."/>
        </authorList>
    </citation>
    <scope>NUCLEOTIDE SEQUENCE [LARGE SCALE GENOMIC DNA]</scope>
    <source>
        <strain evidence="2">S238N-H82 / ATCC MYA-4686</strain>
    </source>
</reference>
<organism evidence="2">
    <name type="scientific">Laccaria bicolor (strain S238N-H82 / ATCC MYA-4686)</name>
    <name type="common">Bicoloured deceiver</name>
    <name type="synonym">Laccaria laccata var. bicolor</name>
    <dbReference type="NCBI Taxonomy" id="486041"/>
    <lineage>
        <taxon>Eukaryota</taxon>
        <taxon>Fungi</taxon>
        <taxon>Dikarya</taxon>
        <taxon>Basidiomycota</taxon>
        <taxon>Agaricomycotina</taxon>
        <taxon>Agaricomycetes</taxon>
        <taxon>Agaricomycetidae</taxon>
        <taxon>Agaricales</taxon>
        <taxon>Agaricineae</taxon>
        <taxon>Hydnangiaceae</taxon>
        <taxon>Laccaria</taxon>
    </lineage>
</organism>
<dbReference type="Proteomes" id="UP000001194">
    <property type="component" value="Unassembled WGS sequence"/>
</dbReference>
<dbReference type="GeneID" id="6071269"/>
<dbReference type="AlphaFoldDB" id="B0CWF2"/>
<dbReference type="RefSeq" id="XP_001875553.1">
    <property type="nucleotide sequence ID" value="XM_001875518.1"/>
</dbReference>